<sequence>MSSRLPVVPVGTRSVISLDVRYLCDVHRSVSACIDRNGREGDISQLKVDAITNSTDETLTEKNRVSKKIFGRAGAALTSAIVHDVRSKYGFGSIDCCCISCWRSLNRKALA</sequence>
<accession>A0A182QQW5</accession>
<dbReference type="VEuPathDB" id="VectorBase:AFAF015077"/>
<dbReference type="AlphaFoldDB" id="A0A182QQW5"/>
<keyword evidence="2" id="KW-1185">Reference proteome</keyword>
<dbReference type="Gene3D" id="3.40.220.10">
    <property type="entry name" value="Leucine Aminopeptidase, subunit E, domain 1"/>
    <property type="match status" value="1"/>
</dbReference>
<evidence type="ECO:0000313" key="2">
    <source>
        <dbReference type="Proteomes" id="UP000075886"/>
    </source>
</evidence>
<reference evidence="1" key="2">
    <citation type="submission" date="2020-05" db="UniProtKB">
        <authorList>
            <consortium name="EnsemblMetazoa"/>
        </authorList>
    </citation>
    <scope>IDENTIFICATION</scope>
    <source>
        <strain evidence="1">FAR1</strain>
    </source>
</reference>
<dbReference type="EMBL" id="AXCN02000946">
    <property type="status" value="NOT_ANNOTATED_CDS"/>
    <property type="molecule type" value="Genomic_DNA"/>
</dbReference>
<dbReference type="SUPFAM" id="SSF52949">
    <property type="entry name" value="Macro domain-like"/>
    <property type="match status" value="1"/>
</dbReference>
<dbReference type="STRING" id="69004.A0A182QQW5"/>
<dbReference type="EnsemblMetazoa" id="AFAF015077-RA">
    <property type="protein sequence ID" value="AFAF015077-PA"/>
    <property type="gene ID" value="AFAF015077"/>
</dbReference>
<dbReference type="InterPro" id="IPR043472">
    <property type="entry name" value="Macro_dom-like"/>
</dbReference>
<evidence type="ECO:0000313" key="1">
    <source>
        <dbReference type="EnsemblMetazoa" id="AFAF015077-PA"/>
    </source>
</evidence>
<protein>
    <submittedName>
        <fullName evidence="1">Uncharacterized protein</fullName>
    </submittedName>
</protein>
<organism evidence="1 2">
    <name type="scientific">Anopheles farauti</name>
    <dbReference type="NCBI Taxonomy" id="69004"/>
    <lineage>
        <taxon>Eukaryota</taxon>
        <taxon>Metazoa</taxon>
        <taxon>Ecdysozoa</taxon>
        <taxon>Arthropoda</taxon>
        <taxon>Hexapoda</taxon>
        <taxon>Insecta</taxon>
        <taxon>Pterygota</taxon>
        <taxon>Neoptera</taxon>
        <taxon>Endopterygota</taxon>
        <taxon>Diptera</taxon>
        <taxon>Nematocera</taxon>
        <taxon>Culicoidea</taxon>
        <taxon>Culicidae</taxon>
        <taxon>Anophelinae</taxon>
        <taxon>Anopheles</taxon>
    </lineage>
</organism>
<dbReference type="Proteomes" id="UP000075886">
    <property type="component" value="Unassembled WGS sequence"/>
</dbReference>
<proteinExistence type="predicted"/>
<name>A0A182QQW5_9DIPT</name>
<reference evidence="2" key="1">
    <citation type="submission" date="2014-01" db="EMBL/GenBank/DDBJ databases">
        <title>The Genome Sequence of Anopheles farauti FAR1 (V2).</title>
        <authorList>
            <consortium name="The Broad Institute Genomics Platform"/>
            <person name="Neafsey D.E."/>
            <person name="Besansky N."/>
            <person name="Howell P."/>
            <person name="Walton C."/>
            <person name="Young S.K."/>
            <person name="Zeng Q."/>
            <person name="Gargeya S."/>
            <person name="Fitzgerald M."/>
            <person name="Haas B."/>
            <person name="Abouelleil A."/>
            <person name="Allen A.W."/>
            <person name="Alvarado L."/>
            <person name="Arachchi H.M."/>
            <person name="Berlin A.M."/>
            <person name="Chapman S.B."/>
            <person name="Gainer-Dewar J."/>
            <person name="Goldberg J."/>
            <person name="Griggs A."/>
            <person name="Gujja S."/>
            <person name="Hansen M."/>
            <person name="Howarth C."/>
            <person name="Imamovic A."/>
            <person name="Ireland A."/>
            <person name="Larimer J."/>
            <person name="McCowan C."/>
            <person name="Murphy C."/>
            <person name="Pearson M."/>
            <person name="Poon T.W."/>
            <person name="Priest M."/>
            <person name="Roberts A."/>
            <person name="Saif S."/>
            <person name="Shea T."/>
            <person name="Sisk P."/>
            <person name="Sykes S."/>
            <person name="Wortman J."/>
            <person name="Nusbaum C."/>
            <person name="Birren B."/>
        </authorList>
    </citation>
    <scope>NUCLEOTIDE SEQUENCE [LARGE SCALE GENOMIC DNA]</scope>
    <source>
        <strain evidence="2">FAR1</strain>
    </source>
</reference>